<dbReference type="InterPro" id="IPR000626">
    <property type="entry name" value="Ubiquitin-like_dom"/>
</dbReference>
<dbReference type="Proteomes" id="UP000245910">
    <property type="component" value="Chromosome II"/>
</dbReference>
<dbReference type="SMART" id="SM00213">
    <property type="entry name" value="UBQ"/>
    <property type="match status" value="1"/>
</dbReference>
<dbReference type="PROSITE" id="PS50053">
    <property type="entry name" value="UBIQUITIN_2"/>
    <property type="match status" value="1"/>
</dbReference>
<dbReference type="AlphaFoldDB" id="A0A2L2TJ72"/>
<dbReference type="SUPFAM" id="SSF54236">
    <property type="entry name" value="Ubiquitin-like"/>
    <property type="match status" value="1"/>
</dbReference>
<dbReference type="CDD" id="cd17039">
    <property type="entry name" value="Ubl_ubiquitin_like"/>
    <property type="match status" value="1"/>
</dbReference>
<reference evidence="3" key="1">
    <citation type="submission" date="2014-10" db="EMBL/GenBank/DDBJ databases">
        <authorList>
            <person name="King R."/>
        </authorList>
    </citation>
    <scope>NUCLEOTIDE SEQUENCE [LARGE SCALE GENOMIC DNA]</scope>
    <source>
        <strain evidence="3">A3/5</strain>
    </source>
</reference>
<dbReference type="EMBL" id="LN649230">
    <property type="protein sequence ID" value="CEI60290.1"/>
    <property type="molecule type" value="Genomic_DNA"/>
</dbReference>
<name>A0A2L2TJ72_9HYPO</name>
<dbReference type="InterPro" id="IPR029071">
    <property type="entry name" value="Ubiquitin-like_domsf"/>
</dbReference>
<evidence type="ECO:0000259" key="1">
    <source>
        <dbReference type="PROSITE" id="PS50053"/>
    </source>
</evidence>
<accession>A0A2L2TJ72</accession>
<evidence type="ECO:0000313" key="2">
    <source>
        <dbReference type="EMBL" id="CEI60290.1"/>
    </source>
</evidence>
<feature type="domain" description="Ubiquitin-like" evidence="1">
    <location>
        <begin position="197"/>
        <end position="273"/>
    </location>
</feature>
<evidence type="ECO:0000313" key="3">
    <source>
        <dbReference type="Proteomes" id="UP000245910"/>
    </source>
</evidence>
<dbReference type="STRING" id="56646.A0A2L2TJ72"/>
<protein>
    <recommendedName>
        <fullName evidence="1">Ubiquitin-like domain-containing protein</fullName>
    </recommendedName>
</protein>
<dbReference type="Pfam" id="PF00240">
    <property type="entry name" value="ubiquitin"/>
    <property type="match status" value="1"/>
</dbReference>
<keyword evidence="3" id="KW-1185">Reference proteome</keyword>
<organism evidence="2 3">
    <name type="scientific">Fusarium venenatum</name>
    <dbReference type="NCBI Taxonomy" id="56646"/>
    <lineage>
        <taxon>Eukaryota</taxon>
        <taxon>Fungi</taxon>
        <taxon>Dikarya</taxon>
        <taxon>Ascomycota</taxon>
        <taxon>Pezizomycotina</taxon>
        <taxon>Sordariomycetes</taxon>
        <taxon>Hypocreomycetidae</taxon>
        <taxon>Hypocreales</taxon>
        <taxon>Nectriaceae</taxon>
        <taxon>Fusarium</taxon>
    </lineage>
</organism>
<dbReference type="Gene3D" id="3.10.20.90">
    <property type="entry name" value="Phosphatidylinositol 3-kinase Catalytic Subunit, Chain A, domain 1"/>
    <property type="match status" value="1"/>
</dbReference>
<proteinExistence type="predicted"/>
<sequence length="422" mass="47308">MLEHLVPWSPVTEVTDKIKIDDLTISFKRTIRVSDNKSTNDLPPDMGEFPLSKMDDYAETIPLSMAEKGGVFIPMYQREALWIGFESTKKYVIRVFVGGINAVSGEPKVPHAATSLRRRTLISQGKSVQDYLFVPGQRRLDGVAVEGVKVRQFVAMPAGTGHSIETQIIGEEVTGGIQFEVTRLDIRLREIKTQEAVVIMVKSPISYESKILIGSREENVFDLKTRYEAQENVPIDLIRCIHGRNELEDNRTLKSYGIRGLATIEMVPRLRGGGKASAEMHMSAGGRITQGIVALQKRSYSKTVPIAFNVQVLNSASFERLTDELPPVSPVSTETYAKWGFPFFSIYEEPSAICGDFTGVKSIAEIYKTSEKSLPDGMLVMDVRIKQVRRRGDGLLDPEPTIEETWLAWELEEELMKTETLF</sequence>